<dbReference type="RefSeq" id="WP_289388475.1">
    <property type="nucleotide sequence ID" value="NZ_JAUCBM010000013.1"/>
</dbReference>
<dbReference type="PROSITE" id="PS51186">
    <property type="entry name" value="GNAT"/>
    <property type="match status" value="1"/>
</dbReference>
<dbReference type="InterPro" id="IPR050832">
    <property type="entry name" value="Bact_Acetyltransf"/>
</dbReference>
<evidence type="ECO:0000259" key="3">
    <source>
        <dbReference type="PROSITE" id="PS51186"/>
    </source>
</evidence>
<evidence type="ECO:0000256" key="1">
    <source>
        <dbReference type="ARBA" id="ARBA00022679"/>
    </source>
</evidence>
<dbReference type="SUPFAM" id="SSF55729">
    <property type="entry name" value="Acyl-CoA N-acyltransferases (Nat)"/>
    <property type="match status" value="1"/>
</dbReference>
<dbReference type="Pfam" id="PF00583">
    <property type="entry name" value="Acetyltransf_1"/>
    <property type="match status" value="1"/>
</dbReference>
<dbReference type="Proteomes" id="UP001597263">
    <property type="component" value="Unassembled WGS sequence"/>
</dbReference>
<keyword evidence="1" id="KW-0808">Transferase</keyword>
<proteinExistence type="predicted"/>
<dbReference type="PANTHER" id="PTHR43877:SF2">
    <property type="entry name" value="AMINOALKYLPHOSPHONATE N-ACETYLTRANSFERASE-RELATED"/>
    <property type="match status" value="1"/>
</dbReference>
<gene>
    <name evidence="4" type="ORF">ACFQ35_02770</name>
</gene>
<keyword evidence="5" id="KW-1185">Reference proteome</keyword>
<dbReference type="PANTHER" id="PTHR43877">
    <property type="entry name" value="AMINOALKYLPHOSPHONATE N-ACETYLTRANSFERASE-RELATED-RELATED"/>
    <property type="match status" value="1"/>
</dbReference>
<evidence type="ECO:0000313" key="4">
    <source>
        <dbReference type="EMBL" id="MFD1226092.1"/>
    </source>
</evidence>
<evidence type="ECO:0000313" key="5">
    <source>
        <dbReference type="Proteomes" id="UP001597263"/>
    </source>
</evidence>
<accession>A0ABW3UYW3</accession>
<feature type="domain" description="N-acetyltransferase" evidence="3">
    <location>
        <begin position="8"/>
        <end position="156"/>
    </location>
</feature>
<dbReference type="EMBL" id="JBHTMA010000009">
    <property type="protein sequence ID" value="MFD1226092.1"/>
    <property type="molecule type" value="Genomic_DNA"/>
</dbReference>
<dbReference type="InterPro" id="IPR016181">
    <property type="entry name" value="Acyl_CoA_acyltransferase"/>
</dbReference>
<sequence>MNKCAFSILAETADQADVEHLMQISDNVAAQLYPGEYRRPLNSKTLNADNIIVFMARDHNGKAAGCCVLFMHQDGTGELKRMIVDPCYRQKGIGAYLVQAVLTAAKSKNISLIQLEVGIKNVEAQALYLKMGFSKRDAFGTYKPSPVSIFMERKLDITVKESQWEVCNQ</sequence>
<name>A0ABW3UYW3_9HYPH</name>
<dbReference type="InterPro" id="IPR000182">
    <property type="entry name" value="GNAT_dom"/>
</dbReference>
<dbReference type="Gene3D" id="3.40.630.30">
    <property type="match status" value="1"/>
</dbReference>
<comment type="caution">
    <text evidence="4">The sequence shown here is derived from an EMBL/GenBank/DDBJ whole genome shotgun (WGS) entry which is preliminary data.</text>
</comment>
<keyword evidence="2" id="KW-0012">Acyltransferase</keyword>
<reference evidence="5" key="1">
    <citation type="journal article" date="2019" name="Int. J. Syst. Evol. Microbiol.">
        <title>The Global Catalogue of Microorganisms (GCM) 10K type strain sequencing project: providing services to taxonomists for standard genome sequencing and annotation.</title>
        <authorList>
            <consortium name="The Broad Institute Genomics Platform"/>
            <consortium name="The Broad Institute Genome Sequencing Center for Infectious Disease"/>
            <person name="Wu L."/>
            <person name="Ma J."/>
        </authorList>
    </citation>
    <scope>NUCLEOTIDE SEQUENCE [LARGE SCALE GENOMIC DNA]</scope>
    <source>
        <strain evidence="5">CCUG 49584</strain>
    </source>
</reference>
<dbReference type="CDD" id="cd04301">
    <property type="entry name" value="NAT_SF"/>
    <property type="match status" value="1"/>
</dbReference>
<organism evidence="4 5">
    <name type="scientific">Pseudochrobactrum kiredjianiae</name>
    <dbReference type="NCBI Taxonomy" id="386305"/>
    <lineage>
        <taxon>Bacteria</taxon>
        <taxon>Pseudomonadati</taxon>
        <taxon>Pseudomonadota</taxon>
        <taxon>Alphaproteobacteria</taxon>
        <taxon>Hyphomicrobiales</taxon>
        <taxon>Brucellaceae</taxon>
        <taxon>Pseudochrobactrum</taxon>
    </lineage>
</organism>
<evidence type="ECO:0000256" key="2">
    <source>
        <dbReference type="ARBA" id="ARBA00023315"/>
    </source>
</evidence>
<protein>
    <submittedName>
        <fullName evidence="4">GNAT family N-acetyltransferase</fullName>
    </submittedName>
</protein>